<dbReference type="InterPro" id="IPR054528">
    <property type="entry name" value="TcaA_5th"/>
</dbReference>
<dbReference type="AlphaFoldDB" id="D6XUV7"/>
<dbReference type="KEGG" id="bse:Bsel_2089"/>
<keyword evidence="4" id="KW-1185">Reference proteome</keyword>
<evidence type="ECO:0000256" key="1">
    <source>
        <dbReference type="SAM" id="SignalP"/>
    </source>
</evidence>
<reference evidence="3" key="1">
    <citation type="submission" date="2009-10" db="EMBL/GenBank/DDBJ databases">
        <title>Complete sequence of Bacillus selenitireducens MLS10.</title>
        <authorList>
            <consortium name="US DOE Joint Genome Institute"/>
            <person name="Lucas S."/>
            <person name="Copeland A."/>
            <person name="Lapidus A."/>
            <person name="Glavina del Rio T."/>
            <person name="Dalin E."/>
            <person name="Tice H."/>
            <person name="Bruce D."/>
            <person name="Goodwin L."/>
            <person name="Pitluck S."/>
            <person name="Sims D."/>
            <person name="Brettin T."/>
            <person name="Detter J.C."/>
            <person name="Han C."/>
            <person name="Larimer F."/>
            <person name="Land M."/>
            <person name="Hauser L."/>
            <person name="Kyrpides N."/>
            <person name="Ovchinnikova G."/>
            <person name="Stolz J."/>
        </authorList>
    </citation>
    <scope>NUCLEOTIDE SEQUENCE [LARGE SCALE GENOMIC DNA]</scope>
    <source>
        <strain evidence="3">MLS10</strain>
    </source>
</reference>
<gene>
    <name evidence="3" type="ordered locus">Bsel_2089</name>
</gene>
<sequence>MKSNGLIVLFSLAVMLLAACEGHEDDWVPLSDDERENELMIFMEEYKDAWESAIDAGTFSPAEPFFIPNSQVYHMERRQQQQISGNRQSERFLYAEDIEIKQNQDGDYQISWIEFIETTGTEEEEHSRARRYTISDRGEGDFRIIAVERETDIE</sequence>
<dbReference type="HOGENOM" id="CLU_1700697_0_0_9"/>
<dbReference type="RefSeq" id="WP_013173015.1">
    <property type="nucleotide sequence ID" value="NC_014219.1"/>
</dbReference>
<evidence type="ECO:0000313" key="3">
    <source>
        <dbReference type="EMBL" id="ADH99593.1"/>
    </source>
</evidence>
<dbReference type="EMBL" id="CP001791">
    <property type="protein sequence ID" value="ADH99593.1"/>
    <property type="molecule type" value="Genomic_DNA"/>
</dbReference>
<evidence type="ECO:0000313" key="4">
    <source>
        <dbReference type="Proteomes" id="UP000000271"/>
    </source>
</evidence>
<proteinExistence type="predicted"/>
<name>D6XUV7_BACIE</name>
<feature type="chain" id="PRO_5038999584" description="TcaA protein NTF2-like domain-containing protein" evidence="1">
    <location>
        <begin position="19"/>
        <end position="154"/>
    </location>
</feature>
<evidence type="ECO:0000259" key="2">
    <source>
        <dbReference type="Pfam" id="PF22819"/>
    </source>
</evidence>
<protein>
    <recommendedName>
        <fullName evidence="2">TcaA protein NTF2-like domain-containing protein</fullName>
    </recommendedName>
</protein>
<dbReference type="STRING" id="439292.Bsel_2089"/>
<dbReference type="OrthoDB" id="2885721at2"/>
<dbReference type="PROSITE" id="PS51257">
    <property type="entry name" value="PROKAR_LIPOPROTEIN"/>
    <property type="match status" value="1"/>
</dbReference>
<keyword evidence="1" id="KW-0732">Signal</keyword>
<organism evidence="3 4">
    <name type="scientific">Bacillus selenitireducens (strain ATCC 700615 / DSM 15326 / MLS10)</name>
    <dbReference type="NCBI Taxonomy" id="439292"/>
    <lineage>
        <taxon>Bacteria</taxon>
        <taxon>Bacillati</taxon>
        <taxon>Bacillota</taxon>
        <taxon>Bacilli</taxon>
        <taxon>Bacillales</taxon>
        <taxon>Bacillaceae</taxon>
        <taxon>Salisediminibacterium</taxon>
    </lineage>
</organism>
<feature type="signal peptide" evidence="1">
    <location>
        <begin position="1"/>
        <end position="18"/>
    </location>
</feature>
<feature type="domain" description="TcaA protein NTF2-like" evidence="2">
    <location>
        <begin position="36"/>
        <end position="147"/>
    </location>
</feature>
<accession>D6XUV7</accession>
<dbReference type="Pfam" id="PF22819">
    <property type="entry name" value="TcaA_5th"/>
    <property type="match status" value="1"/>
</dbReference>
<dbReference type="Proteomes" id="UP000000271">
    <property type="component" value="Chromosome"/>
</dbReference>